<dbReference type="EMBL" id="JABFUD020000017">
    <property type="protein sequence ID" value="KAI5067774.1"/>
    <property type="molecule type" value="Genomic_DNA"/>
</dbReference>
<feature type="region of interest" description="Disordered" evidence="1">
    <location>
        <begin position="287"/>
        <end position="313"/>
    </location>
</feature>
<evidence type="ECO:0000313" key="3">
    <source>
        <dbReference type="Proteomes" id="UP000886520"/>
    </source>
</evidence>
<accession>A0A9D4UH25</accession>
<keyword evidence="3" id="KW-1185">Reference proteome</keyword>
<dbReference type="AlphaFoldDB" id="A0A9D4UH25"/>
<feature type="compositionally biased region" description="Basic and acidic residues" evidence="1">
    <location>
        <begin position="68"/>
        <end position="79"/>
    </location>
</feature>
<comment type="caution">
    <text evidence="2">The sequence shown here is derived from an EMBL/GenBank/DDBJ whole genome shotgun (WGS) entry which is preliminary data.</text>
</comment>
<proteinExistence type="predicted"/>
<sequence>MGSSSPEDEDGAGLRRCRNACSLDMATGSTREASKAAAWMWHMHGSSATFQTEKEDKHPHHTMKRRSNSCDRKDSRFRQEAASASTSIPASFSKQAASSTSSVPAASALTPSASPTSKPPDSSIWDCGSKLYDTFELVSFSNRLDRSLLGVVPAFEASNHFCHVVQSPLHHSSFVGVLRTFSLPRMLSVHNSSIDETNGRSPITNHAPLVDMQGAVGPPANERKLSVLRRALTTKWTLSKLVKVLKRLTKFRKQIHRFRPHARCDRRVLLVNKDDNGGGSEPRHFWWRGNRDRKGPGRREHMADDEDDDGGLSEHRYRVYEEKVNHEEKSSKHFHHHHHHYHHHFVHHLDQFSQAAKDDNEYKHRQSGNGNGIGPDTEWSAGLPSRTESARLSSDTMSKICADVNWL</sequence>
<feature type="compositionally biased region" description="Low complexity" evidence="1">
    <location>
        <begin position="90"/>
        <end position="122"/>
    </location>
</feature>
<feature type="region of interest" description="Disordered" evidence="1">
    <location>
        <begin position="359"/>
        <end position="391"/>
    </location>
</feature>
<dbReference type="Proteomes" id="UP000886520">
    <property type="component" value="Chromosome 17"/>
</dbReference>
<organism evidence="2 3">
    <name type="scientific">Adiantum capillus-veneris</name>
    <name type="common">Maidenhair fern</name>
    <dbReference type="NCBI Taxonomy" id="13818"/>
    <lineage>
        <taxon>Eukaryota</taxon>
        <taxon>Viridiplantae</taxon>
        <taxon>Streptophyta</taxon>
        <taxon>Embryophyta</taxon>
        <taxon>Tracheophyta</taxon>
        <taxon>Polypodiopsida</taxon>
        <taxon>Polypodiidae</taxon>
        <taxon>Polypodiales</taxon>
        <taxon>Pteridineae</taxon>
        <taxon>Pteridaceae</taxon>
        <taxon>Vittarioideae</taxon>
        <taxon>Adiantum</taxon>
    </lineage>
</organism>
<feature type="compositionally biased region" description="Basic and acidic residues" evidence="1">
    <location>
        <begin position="287"/>
        <end position="302"/>
    </location>
</feature>
<feature type="region of interest" description="Disordered" evidence="1">
    <location>
        <begin position="48"/>
        <end position="122"/>
    </location>
</feature>
<name>A0A9D4UH25_ADICA</name>
<evidence type="ECO:0000256" key="1">
    <source>
        <dbReference type="SAM" id="MobiDB-lite"/>
    </source>
</evidence>
<evidence type="ECO:0000313" key="2">
    <source>
        <dbReference type="EMBL" id="KAI5067774.1"/>
    </source>
</evidence>
<protein>
    <submittedName>
        <fullName evidence="2">Uncharacterized protein</fullName>
    </submittedName>
</protein>
<reference evidence="2" key="1">
    <citation type="submission" date="2021-01" db="EMBL/GenBank/DDBJ databases">
        <title>Adiantum capillus-veneris genome.</title>
        <authorList>
            <person name="Fang Y."/>
            <person name="Liao Q."/>
        </authorList>
    </citation>
    <scope>NUCLEOTIDE SEQUENCE</scope>
    <source>
        <strain evidence="2">H3</strain>
        <tissue evidence="2">Leaf</tissue>
    </source>
</reference>
<dbReference type="OrthoDB" id="690771at2759"/>
<gene>
    <name evidence="2" type="ORF">GOP47_0018302</name>
</gene>